<dbReference type="Proteomes" id="UP000466332">
    <property type="component" value="Unassembled WGS sequence"/>
</dbReference>
<comment type="caution">
    <text evidence="1">The sequence shown here is derived from an EMBL/GenBank/DDBJ whole genome shotgun (WGS) entry which is preliminary data.</text>
</comment>
<keyword evidence="2" id="KW-1185">Reference proteome</keyword>
<evidence type="ECO:0000313" key="2">
    <source>
        <dbReference type="Proteomes" id="UP000466332"/>
    </source>
</evidence>
<gene>
    <name evidence="1" type="ORF">GTP55_08280</name>
</gene>
<organism evidence="1 2">
    <name type="scientific">Duganella margarita</name>
    <dbReference type="NCBI Taxonomy" id="2692170"/>
    <lineage>
        <taxon>Bacteria</taxon>
        <taxon>Pseudomonadati</taxon>
        <taxon>Pseudomonadota</taxon>
        <taxon>Betaproteobacteria</taxon>
        <taxon>Burkholderiales</taxon>
        <taxon>Oxalobacteraceae</taxon>
        <taxon>Telluria group</taxon>
        <taxon>Duganella</taxon>
    </lineage>
</organism>
<name>A0ABW9WE36_9BURK</name>
<accession>A0ABW9WE36</accession>
<evidence type="ECO:0000313" key="1">
    <source>
        <dbReference type="EMBL" id="MYN39367.1"/>
    </source>
</evidence>
<dbReference type="NCBIfam" id="NF033832">
    <property type="entry name" value="sce7726_fam"/>
    <property type="match status" value="1"/>
</dbReference>
<proteinExistence type="predicted"/>
<reference evidence="1 2" key="1">
    <citation type="submission" date="2019-12" db="EMBL/GenBank/DDBJ databases">
        <title>Novel species isolated from a subtropical stream in China.</title>
        <authorList>
            <person name="Lu H."/>
        </authorList>
    </citation>
    <scope>NUCLEOTIDE SEQUENCE [LARGE SCALE GENOMIC DNA]</scope>
    <source>
        <strain evidence="1 2">FT109W</strain>
    </source>
</reference>
<dbReference type="EMBL" id="WWCS01000004">
    <property type="protein sequence ID" value="MYN39367.1"/>
    <property type="molecule type" value="Genomic_DNA"/>
</dbReference>
<dbReference type="InterPro" id="IPR047729">
    <property type="entry name" value="Sce7726-like"/>
</dbReference>
<sequence length="291" mass="32598">MTTTLDSLRLLSRAYTRPMLTQLARTGDARAVTDLLLAHGQVGDDIAGLRLDELFERGWSLLASRYRNEYVYKNELATRLVFKRHSPRTASFQVELRVGASIADVVIANGTTTAYEIKTEFDTSRRLSSQTSDYLKAFDKVYVVTHPAHIGRYERELDPRVGLIVLSEKHALTPYRKASANAENVDPRTIFRCMRRDEYIDAIEANIGAVPAMPNGLISAYCETLFKQLTAEQAHTAFVKALKARTTDKSHVDFVSRLPSSLRALGYATPLSGRQRTSLLDSLARPVQLPH</sequence>
<protein>
    <submittedName>
        <fullName evidence="1">Sce7726 family protein</fullName>
    </submittedName>
</protein>